<dbReference type="GO" id="GO:0085020">
    <property type="term" value="P:protein K6-linked ubiquitination"/>
    <property type="evidence" value="ECO:0007669"/>
    <property type="project" value="TreeGrafter"/>
</dbReference>
<dbReference type="PANTHER" id="PTHR24171:SF8">
    <property type="entry name" value="BRCA1-ASSOCIATED RING DOMAIN PROTEIN 1"/>
    <property type="match status" value="1"/>
</dbReference>
<evidence type="ECO:0000256" key="2">
    <source>
        <dbReference type="ARBA" id="ARBA00023043"/>
    </source>
</evidence>
<dbReference type="InterPro" id="IPR036770">
    <property type="entry name" value="Ankyrin_rpt-contain_sf"/>
</dbReference>
<accession>A0AAN6ZLI6</accession>
<dbReference type="Gene3D" id="1.25.40.20">
    <property type="entry name" value="Ankyrin repeat-containing domain"/>
    <property type="match status" value="1"/>
</dbReference>
<feature type="repeat" description="ANK" evidence="3">
    <location>
        <begin position="94"/>
        <end position="126"/>
    </location>
</feature>
<name>A0AAN6ZLI6_9PEZI</name>
<dbReference type="InterPro" id="IPR002110">
    <property type="entry name" value="Ankyrin_rpt"/>
</dbReference>
<dbReference type="PROSITE" id="PS50297">
    <property type="entry name" value="ANK_REP_REGION"/>
    <property type="match status" value="1"/>
</dbReference>
<keyword evidence="1" id="KW-0677">Repeat</keyword>
<evidence type="ECO:0000256" key="4">
    <source>
        <dbReference type="SAM" id="MobiDB-lite"/>
    </source>
</evidence>
<dbReference type="RefSeq" id="XP_062635684.1">
    <property type="nucleotide sequence ID" value="XM_062781253.1"/>
</dbReference>
<gene>
    <name evidence="5" type="ORF">C8A04DRAFT_30107</name>
</gene>
<organism evidence="5 6">
    <name type="scientific">Dichotomopilus funicola</name>
    <dbReference type="NCBI Taxonomy" id="1934379"/>
    <lineage>
        <taxon>Eukaryota</taxon>
        <taxon>Fungi</taxon>
        <taxon>Dikarya</taxon>
        <taxon>Ascomycota</taxon>
        <taxon>Pezizomycotina</taxon>
        <taxon>Sordariomycetes</taxon>
        <taxon>Sordariomycetidae</taxon>
        <taxon>Sordariales</taxon>
        <taxon>Chaetomiaceae</taxon>
        <taxon>Dichotomopilus</taxon>
    </lineage>
</organism>
<feature type="compositionally biased region" description="Gly residues" evidence="4">
    <location>
        <begin position="164"/>
        <end position="180"/>
    </location>
</feature>
<dbReference type="SUPFAM" id="SSF48403">
    <property type="entry name" value="Ankyrin repeat"/>
    <property type="match status" value="1"/>
</dbReference>
<evidence type="ECO:0000256" key="3">
    <source>
        <dbReference type="PROSITE-ProRule" id="PRU00023"/>
    </source>
</evidence>
<evidence type="ECO:0000313" key="5">
    <source>
        <dbReference type="EMBL" id="KAK4142313.1"/>
    </source>
</evidence>
<comment type="caution">
    <text evidence="5">The sequence shown here is derived from an EMBL/GenBank/DDBJ whole genome shotgun (WGS) entry which is preliminary data.</text>
</comment>
<sequence>MAPHLTEDEIDDLLYAARVGDQDELTTLLSSLSEREKVSAAEILINAKDEGKSTCLHMATGNGHLEIVTLLLTHLSPPLPADSKQAFLDAPNEYGNTGLHWAALGGHLAVVKVLVEAGASVALANDKNYVPLDLASFGEKFDVVDYFLEKSGGLEEENATATGSGDGTAGGGEGGVGGLESGLEGVKVSAEERKGEDGEDEVVFKAGSAA</sequence>
<keyword evidence="6" id="KW-1185">Reference proteome</keyword>
<dbReference type="GO" id="GO:0004842">
    <property type="term" value="F:ubiquitin-protein transferase activity"/>
    <property type="evidence" value="ECO:0007669"/>
    <property type="project" value="TreeGrafter"/>
</dbReference>
<dbReference type="EMBL" id="MU853599">
    <property type="protein sequence ID" value="KAK4142313.1"/>
    <property type="molecule type" value="Genomic_DNA"/>
</dbReference>
<dbReference type="SMART" id="SM00248">
    <property type="entry name" value="ANK"/>
    <property type="match status" value="3"/>
</dbReference>
<dbReference type="PROSITE" id="PS50088">
    <property type="entry name" value="ANK_REPEAT"/>
    <property type="match status" value="1"/>
</dbReference>
<feature type="region of interest" description="Disordered" evidence="4">
    <location>
        <begin position="156"/>
        <end position="210"/>
    </location>
</feature>
<dbReference type="Pfam" id="PF12796">
    <property type="entry name" value="Ank_2"/>
    <property type="match status" value="1"/>
</dbReference>
<dbReference type="PANTHER" id="PTHR24171">
    <property type="entry name" value="ANKYRIN REPEAT DOMAIN-CONTAINING PROTEIN 39-RELATED"/>
    <property type="match status" value="1"/>
</dbReference>
<keyword evidence="2 3" id="KW-0040">ANK repeat</keyword>
<protein>
    <submittedName>
        <fullName evidence="5">Ankyrin-repeat containing protein</fullName>
    </submittedName>
</protein>
<reference evidence="5" key="2">
    <citation type="submission" date="2023-05" db="EMBL/GenBank/DDBJ databases">
        <authorList>
            <consortium name="Lawrence Berkeley National Laboratory"/>
            <person name="Steindorff A."/>
            <person name="Hensen N."/>
            <person name="Bonometti L."/>
            <person name="Westerberg I."/>
            <person name="Brannstrom I.O."/>
            <person name="Guillou S."/>
            <person name="Cros-Aarteil S."/>
            <person name="Calhoun S."/>
            <person name="Haridas S."/>
            <person name="Kuo A."/>
            <person name="Mondo S."/>
            <person name="Pangilinan J."/>
            <person name="Riley R."/>
            <person name="Labutti K."/>
            <person name="Andreopoulos B."/>
            <person name="Lipzen A."/>
            <person name="Chen C."/>
            <person name="Yanf M."/>
            <person name="Daum C."/>
            <person name="Ng V."/>
            <person name="Clum A."/>
            <person name="Ohm R."/>
            <person name="Martin F."/>
            <person name="Silar P."/>
            <person name="Natvig D."/>
            <person name="Lalanne C."/>
            <person name="Gautier V."/>
            <person name="Ament-Velasquez S.L."/>
            <person name="Kruys A."/>
            <person name="Hutchinson M.I."/>
            <person name="Powell A.J."/>
            <person name="Barry K."/>
            <person name="Miller A.N."/>
            <person name="Grigoriev I.V."/>
            <person name="Debuchy R."/>
            <person name="Gladieux P."/>
            <person name="Thoren M.H."/>
            <person name="Johannesson H."/>
        </authorList>
    </citation>
    <scope>NUCLEOTIDE SEQUENCE</scope>
    <source>
        <strain evidence="5">CBS 141.50</strain>
    </source>
</reference>
<proteinExistence type="predicted"/>
<dbReference type="Pfam" id="PF13637">
    <property type="entry name" value="Ank_4"/>
    <property type="match status" value="1"/>
</dbReference>
<dbReference type="Proteomes" id="UP001302676">
    <property type="component" value="Unassembled WGS sequence"/>
</dbReference>
<dbReference type="GeneID" id="87817866"/>
<dbReference type="AlphaFoldDB" id="A0AAN6ZLI6"/>
<reference evidence="5" key="1">
    <citation type="journal article" date="2023" name="Mol. Phylogenet. Evol.">
        <title>Genome-scale phylogeny and comparative genomics of the fungal order Sordariales.</title>
        <authorList>
            <person name="Hensen N."/>
            <person name="Bonometti L."/>
            <person name="Westerberg I."/>
            <person name="Brannstrom I.O."/>
            <person name="Guillou S."/>
            <person name="Cros-Aarteil S."/>
            <person name="Calhoun S."/>
            <person name="Haridas S."/>
            <person name="Kuo A."/>
            <person name="Mondo S."/>
            <person name="Pangilinan J."/>
            <person name="Riley R."/>
            <person name="LaButti K."/>
            <person name="Andreopoulos B."/>
            <person name="Lipzen A."/>
            <person name="Chen C."/>
            <person name="Yan M."/>
            <person name="Daum C."/>
            <person name="Ng V."/>
            <person name="Clum A."/>
            <person name="Steindorff A."/>
            <person name="Ohm R.A."/>
            <person name="Martin F."/>
            <person name="Silar P."/>
            <person name="Natvig D.O."/>
            <person name="Lalanne C."/>
            <person name="Gautier V."/>
            <person name="Ament-Velasquez S.L."/>
            <person name="Kruys A."/>
            <person name="Hutchinson M.I."/>
            <person name="Powell A.J."/>
            <person name="Barry K."/>
            <person name="Miller A.N."/>
            <person name="Grigoriev I.V."/>
            <person name="Debuchy R."/>
            <person name="Gladieux P."/>
            <person name="Hiltunen Thoren M."/>
            <person name="Johannesson H."/>
        </authorList>
    </citation>
    <scope>NUCLEOTIDE SEQUENCE</scope>
    <source>
        <strain evidence="5">CBS 141.50</strain>
    </source>
</reference>
<evidence type="ECO:0000256" key="1">
    <source>
        <dbReference type="ARBA" id="ARBA00022737"/>
    </source>
</evidence>
<evidence type="ECO:0000313" key="6">
    <source>
        <dbReference type="Proteomes" id="UP001302676"/>
    </source>
</evidence>